<dbReference type="GeneID" id="92366725"/>
<proteinExistence type="predicted"/>
<protein>
    <recommendedName>
        <fullName evidence="5">Cytoplasmic tRNA 2-thiolation protein 2</fullName>
    </recommendedName>
</protein>
<evidence type="ECO:0008006" key="5">
    <source>
        <dbReference type="Google" id="ProtNLM"/>
    </source>
</evidence>
<dbReference type="EMBL" id="LRBS01000124">
    <property type="protein sequence ID" value="OII71125.1"/>
    <property type="molecule type" value="Genomic_DNA"/>
</dbReference>
<keyword evidence="1" id="KW-0963">Cytoplasm</keyword>
<dbReference type="PANTHER" id="PTHR20882:SF14">
    <property type="entry name" value="CYTOPLASMIC TRNA 2-THIOLATION PROTEIN 2"/>
    <property type="match status" value="1"/>
</dbReference>
<dbReference type="RefSeq" id="XP_067066493.1">
    <property type="nucleotide sequence ID" value="XM_067212770.1"/>
</dbReference>
<gene>
    <name evidence="3" type="ORF">cand_025410</name>
</gene>
<dbReference type="GO" id="GO:0005829">
    <property type="term" value="C:cytosol"/>
    <property type="evidence" value="ECO:0007669"/>
    <property type="project" value="TreeGrafter"/>
</dbReference>
<dbReference type="PANTHER" id="PTHR20882">
    <property type="entry name" value="CYTOPLASMIC TRNA 2-THIOLATION PROTEIN 2"/>
    <property type="match status" value="1"/>
</dbReference>
<dbReference type="Gene3D" id="3.40.50.620">
    <property type="entry name" value="HUPs"/>
    <property type="match status" value="1"/>
</dbReference>
<dbReference type="InterPro" id="IPR014729">
    <property type="entry name" value="Rossmann-like_a/b/a_fold"/>
</dbReference>
<dbReference type="GO" id="GO:0002143">
    <property type="term" value="P:tRNA wobble position uridine thiolation"/>
    <property type="evidence" value="ECO:0007669"/>
    <property type="project" value="TreeGrafter"/>
</dbReference>
<dbReference type="Proteomes" id="UP000186804">
    <property type="component" value="Unassembled WGS sequence"/>
</dbReference>
<keyword evidence="4" id="KW-1185">Reference proteome</keyword>
<reference evidence="3 4" key="1">
    <citation type="submission" date="2016-10" db="EMBL/GenBank/DDBJ databases">
        <title>Reductive evolution of mitochondrial metabolism and differential evolution of invasion-related proteins in Cryptosporidium.</title>
        <authorList>
            <person name="Liu S."/>
            <person name="Roellig D.M."/>
            <person name="Guo Y."/>
            <person name="Li N."/>
            <person name="Frace M.A."/>
            <person name="Tang K."/>
            <person name="Zhang L."/>
            <person name="Feng Y."/>
            <person name="Xiao L."/>
        </authorList>
    </citation>
    <scope>NUCLEOTIDE SEQUENCE [LARGE SCALE GENOMIC DNA]</scope>
    <source>
        <strain evidence="3">30847</strain>
    </source>
</reference>
<sequence length="371" mass="42913">MEIQYCYKCKQSKASIKGRDLMCVQCFINFVENNFRTEMRLGVIEPLKKLHKNSNIRKSPSTELYFAVGFGYTSQTLLSLLTVTPNSGKRPDYNIKSFIHVDTSCFLDSKCIRYANYLEEFVEKYFEESKRPEVVVIPFGLSIAKYLTEMTPSNYSSIEECRQKIMMSIKFLLDKNTDNIGILMKSIIFSDIRDYIIGEKRTESKECKTGKYLVLASTMDSMATEALHYMSLASGDHSKSIFRQLDTRWSGKQEIIILRPLRNLTMREIIIYWHFNPKKLVSVHNMGVQISMKRGQLEREILNFISSQSSKVYNISNIFARLAKDMDMQNEYSTNYCLICGLYSQSSQILCTVCNYIISNNPSIKFLNEAT</sequence>
<dbReference type="GO" id="GO:0000049">
    <property type="term" value="F:tRNA binding"/>
    <property type="evidence" value="ECO:0007669"/>
    <property type="project" value="InterPro"/>
</dbReference>
<evidence type="ECO:0000256" key="1">
    <source>
        <dbReference type="ARBA" id="ARBA00022490"/>
    </source>
</evidence>
<comment type="caution">
    <text evidence="3">The sequence shown here is derived from an EMBL/GenBank/DDBJ whole genome shotgun (WGS) entry which is preliminary data.</text>
</comment>
<evidence type="ECO:0000313" key="4">
    <source>
        <dbReference type="Proteomes" id="UP000186804"/>
    </source>
</evidence>
<dbReference type="OrthoDB" id="25129at2759"/>
<dbReference type="VEuPathDB" id="CryptoDB:cand_025410"/>
<accession>A0A1J4ME31</accession>
<dbReference type="InterPro" id="IPR019407">
    <property type="entry name" value="CTU2"/>
</dbReference>
<evidence type="ECO:0000313" key="3">
    <source>
        <dbReference type="EMBL" id="OII71125.1"/>
    </source>
</evidence>
<evidence type="ECO:0000256" key="2">
    <source>
        <dbReference type="ARBA" id="ARBA00022694"/>
    </source>
</evidence>
<dbReference type="AlphaFoldDB" id="A0A1J4ME31"/>
<keyword evidence="2" id="KW-0819">tRNA processing</keyword>
<organism evidence="3 4">
    <name type="scientific">Cryptosporidium andersoni</name>
    <dbReference type="NCBI Taxonomy" id="117008"/>
    <lineage>
        <taxon>Eukaryota</taxon>
        <taxon>Sar</taxon>
        <taxon>Alveolata</taxon>
        <taxon>Apicomplexa</taxon>
        <taxon>Conoidasida</taxon>
        <taxon>Coccidia</taxon>
        <taxon>Eucoccidiorida</taxon>
        <taxon>Eimeriorina</taxon>
        <taxon>Cryptosporidiidae</taxon>
        <taxon>Cryptosporidium</taxon>
    </lineage>
</organism>
<name>A0A1J4ME31_9CRYT</name>
<dbReference type="GO" id="GO:0016783">
    <property type="term" value="F:sulfurtransferase activity"/>
    <property type="evidence" value="ECO:0007669"/>
    <property type="project" value="TreeGrafter"/>
</dbReference>